<dbReference type="eggNOG" id="arCOG05650">
    <property type="taxonomic scope" value="Archaea"/>
</dbReference>
<dbReference type="Proteomes" id="UP000002654">
    <property type="component" value="Chromosome"/>
</dbReference>
<dbReference type="HOGENOM" id="CLU_1943931_0_0_2"/>
<dbReference type="KEGG" id="ttn:TTX_0998"/>
<dbReference type="EMBL" id="FN869859">
    <property type="protein sequence ID" value="CCC81643.1"/>
    <property type="molecule type" value="Genomic_DNA"/>
</dbReference>
<gene>
    <name evidence="1" type="ordered locus">TTX_0998</name>
</gene>
<dbReference type="RefSeq" id="WP_014126898.1">
    <property type="nucleotide sequence ID" value="NC_016070.1"/>
</dbReference>
<reference evidence="1 2" key="1">
    <citation type="journal article" date="2011" name="PLoS ONE">
        <title>The complete genome sequence of Thermoproteus tenax: a physiologically versatile member of the Crenarchaeota.</title>
        <authorList>
            <person name="Siebers B."/>
            <person name="Zaparty M."/>
            <person name="Raddatz G."/>
            <person name="Tjaden B."/>
            <person name="Albers S.V."/>
            <person name="Bell S.D."/>
            <person name="Blombach F."/>
            <person name="Kletzin A."/>
            <person name="Kyrpides N."/>
            <person name="Lanz C."/>
            <person name="Plagens A."/>
            <person name="Rampp M."/>
            <person name="Rosinus A."/>
            <person name="von Jan M."/>
            <person name="Makarova K.S."/>
            <person name="Klenk H.P."/>
            <person name="Schuster S.C."/>
            <person name="Hensel R."/>
        </authorList>
    </citation>
    <scope>NUCLEOTIDE SEQUENCE [LARGE SCALE GENOMIC DNA]</scope>
    <source>
        <strain evidence="2">ATCC 35583 / DSM 2078 / JCM 9277 / NBRC 100435 / Kra 1</strain>
    </source>
</reference>
<name>G4RPZ7_THETK</name>
<keyword evidence="2" id="KW-1185">Reference proteome</keyword>
<dbReference type="AlphaFoldDB" id="G4RPZ7"/>
<dbReference type="GeneID" id="11261885"/>
<sequence length="126" mass="14678">MDVRSVALLKVGKDYGVVMFEMKIVGLRELDEEPKLYIGDVENIEAEILRVVPEISSMPHSDILVEDNGRRMYLVRLYLGDGRVEYALIISPRNSVKGLIKKLLDQRWALRFLVEQRKVAKQSYWR</sequence>
<dbReference type="OrthoDB" id="24756at2157"/>
<dbReference type="PaxDb" id="768679-TTX_0998"/>
<evidence type="ECO:0000313" key="1">
    <source>
        <dbReference type="EMBL" id="CCC81643.1"/>
    </source>
</evidence>
<accession>G4RPZ7</accession>
<dbReference type="PATRIC" id="fig|768679.9.peg.1008"/>
<protein>
    <submittedName>
        <fullName evidence="1">Uncharacterized protein</fullName>
    </submittedName>
</protein>
<organism evidence="1 2">
    <name type="scientific">Thermoproteus tenax (strain ATCC 35583 / DSM 2078 / JCM 9277 / NBRC 100435 / Kra 1)</name>
    <dbReference type="NCBI Taxonomy" id="768679"/>
    <lineage>
        <taxon>Archaea</taxon>
        <taxon>Thermoproteota</taxon>
        <taxon>Thermoprotei</taxon>
        <taxon>Thermoproteales</taxon>
        <taxon>Thermoproteaceae</taxon>
        <taxon>Thermoproteus</taxon>
    </lineage>
</organism>
<proteinExistence type="predicted"/>
<evidence type="ECO:0000313" key="2">
    <source>
        <dbReference type="Proteomes" id="UP000002654"/>
    </source>
</evidence>